<reference evidence="1" key="1">
    <citation type="submission" date="2019-12" db="EMBL/GenBank/DDBJ databases">
        <title>Genome sequencing and annotation of Brassica cretica.</title>
        <authorList>
            <person name="Studholme D.J."/>
            <person name="Sarris P.F."/>
        </authorList>
    </citation>
    <scope>NUCLEOTIDE SEQUENCE</scope>
    <source>
        <strain evidence="1">PFS-102/07</strain>
        <tissue evidence="1">Leaf</tissue>
    </source>
</reference>
<comment type="caution">
    <text evidence="1">The sequence shown here is derived from an EMBL/GenBank/DDBJ whole genome shotgun (WGS) entry which is preliminary data.</text>
</comment>
<protein>
    <recommendedName>
        <fullName evidence="2">Reverse transcriptase zinc-binding domain-containing protein</fullName>
    </recommendedName>
</protein>
<proteinExistence type="predicted"/>
<gene>
    <name evidence="1" type="ORF">F2Q70_00043738</name>
</gene>
<evidence type="ECO:0000313" key="1">
    <source>
        <dbReference type="EMBL" id="KAF2594646.1"/>
    </source>
</evidence>
<name>A0A8S9KMS9_BRACR</name>
<organism evidence="1">
    <name type="scientific">Brassica cretica</name>
    <name type="common">Mustard</name>
    <dbReference type="NCBI Taxonomy" id="69181"/>
    <lineage>
        <taxon>Eukaryota</taxon>
        <taxon>Viridiplantae</taxon>
        <taxon>Streptophyta</taxon>
        <taxon>Embryophyta</taxon>
        <taxon>Tracheophyta</taxon>
        <taxon>Spermatophyta</taxon>
        <taxon>Magnoliopsida</taxon>
        <taxon>eudicotyledons</taxon>
        <taxon>Gunneridae</taxon>
        <taxon>Pentapetalae</taxon>
        <taxon>rosids</taxon>
        <taxon>malvids</taxon>
        <taxon>Brassicales</taxon>
        <taxon>Brassicaceae</taxon>
        <taxon>Brassiceae</taxon>
        <taxon>Brassica</taxon>
    </lineage>
</organism>
<dbReference type="EMBL" id="QGKY02000164">
    <property type="protein sequence ID" value="KAF2594646.1"/>
    <property type="molecule type" value="Genomic_DNA"/>
</dbReference>
<accession>A0A8S9KMS9</accession>
<dbReference type="AlphaFoldDB" id="A0A8S9KMS9"/>
<sequence>MVFELLKQGLSKQIGDGRSTRVWLDNWIIDPTPRPPRYNQDALVDLTLTVNELIIPQTGRWNVDLVRQLIADEDVERVLNTKINLSRTDDERWAFSQIRRNSIVEEALEDKNIT</sequence>
<evidence type="ECO:0008006" key="2">
    <source>
        <dbReference type="Google" id="ProtNLM"/>
    </source>
</evidence>